<evidence type="ECO:0000313" key="6">
    <source>
        <dbReference type="Proteomes" id="UP000095767"/>
    </source>
</evidence>
<dbReference type="GO" id="GO:0003723">
    <property type="term" value="F:RNA binding"/>
    <property type="evidence" value="ECO:0007669"/>
    <property type="project" value="InterPro"/>
</dbReference>
<feature type="repeat" description="PPR" evidence="3">
    <location>
        <begin position="60"/>
        <end position="94"/>
    </location>
</feature>
<dbReference type="NCBIfam" id="TIGR00756">
    <property type="entry name" value="PPR"/>
    <property type="match status" value="1"/>
</dbReference>
<reference evidence="5 6" key="1">
    <citation type="submission" date="2016-09" db="EMBL/GenBank/DDBJ databases">
        <title>The draft genome of Dichanthelium oligosanthes: A C3 panicoid grass species.</title>
        <authorList>
            <person name="Studer A.J."/>
            <person name="Schnable J.C."/>
            <person name="Brutnell T.P."/>
        </authorList>
    </citation>
    <scope>NUCLEOTIDE SEQUENCE [LARGE SCALE GENOMIC DNA]</scope>
    <source>
        <strain evidence="6">cv. Kellogg 1175</strain>
        <tissue evidence="5">Leaf</tissue>
    </source>
</reference>
<evidence type="ECO:0000256" key="1">
    <source>
        <dbReference type="ARBA" id="ARBA00022737"/>
    </source>
</evidence>
<evidence type="ECO:0000256" key="4">
    <source>
        <dbReference type="SAM" id="MobiDB-lite"/>
    </source>
</evidence>
<proteinExistence type="predicted"/>
<gene>
    <name evidence="5" type="ORF">BAE44_0004846</name>
</gene>
<name>A0A1E5W9V7_9POAL</name>
<dbReference type="PANTHER" id="PTHR47926">
    <property type="entry name" value="PENTATRICOPEPTIDE REPEAT-CONTAINING PROTEIN"/>
    <property type="match status" value="1"/>
</dbReference>
<dbReference type="InterPro" id="IPR002885">
    <property type="entry name" value="PPR_rpt"/>
</dbReference>
<keyword evidence="1" id="KW-0677">Repeat</keyword>
<keyword evidence="6" id="KW-1185">Reference proteome</keyword>
<dbReference type="InterPro" id="IPR046960">
    <property type="entry name" value="PPR_At4g14850-like_plant"/>
</dbReference>
<organism evidence="5 6">
    <name type="scientific">Dichanthelium oligosanthes</name>
    <dbReference type="NCBI Taxonomy" id="888268"/>
    <lineage>
        <taxon>Eukaryota</taxon>
        <taxon>Viridiplantae</taxon>
        <taxon>Streptophyta</taxon>
        <taxon>Embryophyta</taxon>
        <taxon>Tracheophyta</taxon>
        <taxon>Spermatophyta</taxon>
        <taxon>Magnoliopsida</taxon>
        <taxon>Liliopsida</taxon>
        <taxon>Poales</taxon>
        <taxon>Poaceae</taxon>
        <taxon>PACMAD clade</taxon>
        <taxon>Panicoideae</taxon>
        <taxon>Panicodae</taxon>
        <taxon>Paniceae</taxon>
        <taxon>Dichantheliinae</taxon>
        <taxon>Dichanthelium</taxon>
    </lineage>
</organism>
<dbReference type="EMBL" id="LWDX02016346">
    <property type="protein sequence ID" value="OEL34135.1"/>
    <property type="molecule type" value="Genomic_DNA"/>
</dbReference>
<comment type="caution">
    <text evidence="5">The sequence shown here is derived from an EMBL/GenBank/DDBJ whole genome shotgun (WGS) entry which is preliminary data.</text>
</comment>
<feature type="region of interest" description="Disordered" evidence="4">
    <location>
        <begin position="6"/>
        <end position="26"/>
    </location>
</feature>
<accession>A0A1E5W9V7</accession>
<evidence type="ECO:0008006" key="7">
    <source>
        <dbReference type="Google" id="ProtNLM"/>
    </source>
</evidence>
<keyword evidence="2" id="KW-0809">Transit peptide</keyword>
<protein>
    <recommendedName>
        <fullName evidence="7">Pentatricopeptide repeat-containing protein</fullName>
    </recommendedName>
</protein>
<dbReference type="InterPro" id="IPR011990">
    <property type="entry name" value="TPR-like_helical_dom_sf"/>
</dbReference>
<dbReference type="AlphaFoldDB" id="A0A1E5W9V7"/>
<dbReference type="Proteomes" id="UP000095767">
    <property type="component" value="Unassembled WGS sequence"/>
</dbReference>
<dbReference type="PROSITE" id="PS51375">
    <property type="entry name" value="PPR"/>
    <property type="match status" value="1"/>
</dbReference>
<dbReference type="Pfam" id="PF13041">
    <property type="entry name" value="PPR_2"/>
    <property type="match status" value="1"/>
</dbReference>
<dbReference type="STRING" id="888268.A0A1E5W9V7"/>
<evidence type="ECO:0000313" key="5">
    <source>
        <dbReference type="EMBL" id="OEL34135.1"/>
    </source>
</evidence>
<sequence length="155" mass="16405">MAALHANLLPAPPGHGHPPRRHLRREPPEVVRDCKRLDGLMKSGRVSDTLDLFDWMPRKNVVAWTSAVSGLTRGGRPDAALATFADMVASGVAPNDFACNAALAACAAAGALRAGEQVHSLAVRYGFAGDAWVGSCLVELYSRCGALRTAEVMLD</sequence>
<evidence type="ECO:0000256" key="2">
    <source>
        <dbReference type="ARBA" id="ARBA00022946"/>
    </source>
</evidence>
<evidence type="ECO:0000256" key="3">
    <source>
        <dbReference type="PROSITE-ProRule" id="PRU00708"/>
    </source>
</evidence>
<dbReference type="OrthoDB" id="785341at2759"/>
<dbReference type="Gene3D" id="1.25.40.10">
    <property type="entry name" value="Tetratricopeptide repeat domain"/>
    <property type="match status" value="1"/>
</dbReference>
<dbReference type="GO" id="GO:0009451">
    <property type="term" value="P:RNA modification"/>
    <property type="evidence" value="ECO:0007669"/>
    <property type="project" value="InterPro"/>
</dbReference>